<comment type="caution">
    <text evidence="2">The sequence shown here is derived from an EMBL/GenBank/DDBJ whole genome shotgun (WGS) entry which is preliminary data.</text>
</comment>
<proteinExistence type="predicted"/>
<dbReference type="Proteomes" id="UP000824204">
    <property type="component" value="Unassembled WGS sequence"/>
</dbReference>
<name>A0A9D1V8U6_9FIRM</name>
<organism evidence="2 3">
    <name type="scientific">Candidatus Borkfalkia faecipullorum</name>
    <dbReference type="NCBI Taxonomy" id="2838510"/>
    <lineage>
        <taxon>Bacteria</taxon>
        <taxon>Bacillati</taxon>
        <taxon>Bacillota</taxon>
        <taxon>Clostridia</taxon>
        <taxon>Christensenellales</taxon>
        <taxon>Christensenellaceae</taxon>
        <taxon>Candidatus Borkfalkia</taxon>
    </lineage>
</organism>
<accession>A0A9D1V8U6</accession>
<feature type="region of interest" description="Disordered" evidence="1">
    <location>
        <begin position="1"/>
        <end position="22"/>
    </location>
</feature>
<feature type="region of interest" description="Disordered" evidence="1">
    <location>
        <begin position="61"/>
        <end position="81"/>
    </location>
</feature>
<gene>
    <name evidence="2" type="ORF">H9741_06640</name>
</gene>
<protein>
    <submittedName>
        <fullName evidence="2">Uncharacterized protein</fullName>
    </submittedName>
</protein>
<reference evidence="2" key="2">
    <citation type="submission" date="2021-04" db="EMBL/GenBank/DDBJ databases">
        <authorList>
            <person name="Gilroy R."/>
        </authorList>
    </citation>
    <scope>NUCLEOTIDE SEQUENCE</scope>
    <source>
        <strain evidence="2">811</strain>
    </source>
</reference>
<feature type="compositionally biased region" description="Polar residues" evidence="1">
    <location>
        <begin position="1"/>
        <end position="18"/>
    </location>
</feature>
<evidence type="ECO:0000313" key="2">
    <source>
        <dbReference type="EMBL" id="HIX08128.1"/>
    </source>
</evidence>
<reference evidence="2" key="1">
    <citation type="journal article" date="2021" name="PeerJ">
        <title>Extensive microbial diversity within the chicken gut microbiome revealed by metagenomics and culture.</title>
        <authorList>
            <person name="Gilroy R."/>
            <person name="Ravi A."/>
            <person name="Getino M."/>
            <person name="Pursley I."/>
            <person name="Horton D.L."/>
            <person name="Alikhan N.F."/>
            <person name="Baker D."/>
            <person name="Gharbi K."/>
            <person name="Hall N."/>
            <person name="Watson M."/>
            <person name="Adriaenssens E.M."/>
            <person name="Foster-Nyarko E."/>
            <person name="Jarju S."/>
            <person name="Secka A."/>
            <person name="Antonio M."/>
            <person name="Oren A."/>
            <person name="Chaudhuri R.R."/>
            <person name="La Ragione R."/>
            <person name="Hildebrand F."/>
            <person name="Pallen M.J."/>
        </authorList>
    </citation>
    <scope>NUCLEOTIDE SEQUENCE</scope>
    <source>
        <strain evidence="2">811</strain>
    </source>
</reference>
<dbReference type="EMBL" id="DXFX01000083">
    <property type="protein sequence ID" value="HIX08128.1"/>
    <property type="molecule type" value="Genomic_DNA"/>
</dbReference>
<evidence type="ECO:0000313" key="3">
    <source>
        <dbReference type="Proteomes" id="UP000824204"/>
    </source>
</evidence>
<sequence length="137" mass="14944">MEKENIQQNPDETAQGTEVRQESGAAGAFGKFKSADALLNAYNSLEAEFTRRSQRLRELEGRMQGENKVPSAPEGEVRQQPHVDEQAIEAAVEKYLASRAAPVIMGDGGSHAPAPAPRVRSLEEAGRLAQELFRKNA</sequence>
<evidence type="ECO:0000256" key="1">
    <source>
        <dbReference type="SAM" id="MobiDB-lite"/>
    </source>
</evidence>
<dbReference type="AlphaFoldDB" id="A0A9D1V8U6"/>